<protein>
    <submittedName>
        <fullName evidence="1">Uncharacterized protein</fullName>
    </submittedName>
</protein>
<organism evidence="2">
    <name type="scientific">Perkinsus marinus (strain ATCC 50983 / TXsc)</name>
    <dbReference type="NCBI Taxonomy" id="423536"/>
    <lineage>
        <taxon>Eukaryota</taxon>
        <taxon>Sar</taxon>
        <taxon>Alveolata</taxon>
        <taxon>Perkinsozoa</taxon>
        <taxon>Perkinsea</taxon>
        <taxon>Perkinsida</taxon>
        <taxon>Perkinsidae</taxon>
        <taxon>Perkinsus</taxon>
    </lineage>
</organism>
<evidence type="ECO:0000313" key="1">
    <source>
        <dbReference type="EMBL" id="EER20514.1"/>
    </source>
</evidence>
<dbReference type="GeneID" id="9054129"/>
<sequence>KRQEWLRARGPPECTFRPELNSKSRKLIAIKGNEDDREIHERLYEDASRIRNEREKTEKE</sequence>
<evidence type="ECO:0000313" key="2">
    <source>
        <dbReference type="Proteomes" id="UP000007800"/>
    </source>
</evidence>
<dbReference type="Proteomes" id="UP000007800">
    <property type="component" value="Unassembled WGS sequence"/>
</dbReference>
<dbReference type="InParanoid" id="C5K592"/>
<dbReference type="EMBL" id="GG670562">
    <property type="protein sequence ID" value="EER20514.1"/>
    <property type="molecule type" value="Genomic_DNA"/>
</dbReference>
<keyword evidence="2" id="KW-1185">Reference proteome</keyword>
<dbReference type="AlphaFoldDB" id="C5K592"/>
<feature type="non-terminal residue" evidence="1">
    <location>
        <position position="1"/>
    </location>
</feature>
<accession>C5K592</accession>
<reference evidence="1 2" key="1">
    <citation type="submission" date="2008-07" db="EMBL/GenBank/DDBJ databases">
        <authorList>
            <person name="El-Sayed N."/>
            <person name="Caler E."/>
            <person name="Inman J."/>
            <person name="Amedeo P."/>
            <person name="Hass B."/>
            <person name="Wortman J."/>
        </authorList>
    </citation>
    <scope>NUCLEOTIDE SEQUENCE [LARGE SCALE GENOMIC DNA]</scope>
    <source>
        <strain evidence="2">ATCC 50983 / TXsc</strain>
    </source>
</reference>
<gene>
    <name evidence="1" type="ORF">Pmar_PMAR010260</name>
</gene>
<name>C5K592_PERM5</name>
<proteinExistence type="predicted"/>
<dbReference type="OrthoDB" id="479404at2759"/>
<feature type="non-terminal residue" evidence="1">
    <location>
        <position position="60"/>
    </location>
</feature>
<dbReference type="RefSeq" id="XP_002788718.1">
    <property type="nucleotide sequence ID" value="XM_002788672.1"/>
</dbReference>